<organism evidence="3 4">
    <name type="scientific">Aquimarina intermedia</name>
    <dbReference type="NCBI Taxonomy" id="350814"/>
    <lineage>
        <taxon>Bacteria</taxon>
        <taxon>Pseudomonadati</taxon>
        <taxon>Bacteroidota</taxon>
        <taxon>Flavobacteriia</taxon>
        <taxon>Flavobacteriales</taxon>
        <taxon>Flavobacteriaceae</taxon>
        <taxon>Aquimarina</taxon>
    </lineage>
</organism>
<accession>A0A5S5BWF8</accession>
<comment type="caution">
    <text evidence="3">The sequence shown here is derived from an EMBL/GenBank/DDBJ whole genome shotgun (WGS) entry which is preliminary data.</text>
</comment>
<proteinExistence type="predicted"/>
<sequence>MKNSATKTTLDLALLDPNKLPELQGWKDKQKKIVKENPFITIEDNKTYEEGKKRRTALVSARTSIQNQDKEIAKKIKQFRSNCIEVSNKLIAITLPHEEKQQEEVRRYEAEKEAERAEKARIEQVRKESLQKEINDFYDFHKNAIINMTFETIEKVHASFLEDAETKQETDFEEFELDLIEKINLLNSQHADRSKFLTEKEDQRKEDERLEAEKEKLRIEREKFEAEQKAKNEAAEKKQKEQQAKLDAENAKLEAEKKKLADEKRAQEEAKQKAQEEAERKAKEDEARKRAEALKPDKEKLVRFINSLQFAEQPPKLDNESSVEFLKELINDIDLLKDRANEEASKI</sequence>
<feature type="coiled-coil region" evidence="1">
    <location>
        <begin position="98"/>
        <end position="128"/>
    </location>
</feature>
<evidence type="ECO:0008006" key="5">
    <source>
        <dbReference type="Google" id="ProtNLM"/>
    </source>
</evidence>
<evidence type="ECO:0000313" key="4">
    <source>
        <dbReference type="Proteomes" id="UP000324376"/>
    </source>
</evidence>
<evidence type="ECO:0000256" key="2">
    <source>
        <dbReference type="SAM" id="MobiDB-lite"/>
    </source>
</evidence>
<evidence type="ECO:0000313" key="3">
    <source>
        <dbReference type="EMBL" id="TYP71521.1"/>
    </source>
</evidence>
<dbReference type="Proteomes" id="UP000324376">
    <property type="component" value="Unassembled WGS sequence"/>
</dbReference>
<protein>
    <recommendedName>
        <fullName evidence="5">DUF1351 domain-containing protein</fullName>
    </recommendedName>
</protein>
<dbReference type="AlphaFoldDB" id="A0A5S5BWF8"/>
<dbReference type="RefSeq" id="WP_148783414.1">
    <property type="nucleotide sequence ID" value="NZ_VNHU01000009.1"/>
</dbReference>
<keyword evidence="4" id="KW-1185">Reference proteome</keyword>
<name>A0A5S5BWF8_9FLAO</name>
<reference evidence="3 4" key="1">
    <citation type="submission" date="2019-07" db="EMBL/GenBank/DDBJ databases">
        <title>Genomic Encyclopedia of Archaeal and Bacterial Type Strains, Phase II (KMG-II): from individual species to whole genera.</title>
        <authorList>
            <person name="Goeker M."/>
        </authorList>
    </citation>
    <scope>NUCLEOTIDE SEQUENCE [LARGE SCALE GENOMIC DNA]</scope>
    <source>
        <strain evidence="3 4">DSM 17527</strain>
    </source>
</reference>
<evidence type="ECO:0000256" key="1">
    <source>
        <dbReference type="SAM" id="Coils"/>
    </source>
</evidence>
<dbReference type="OrthoDB" id="1250711at2"/>
<dbReference type="EMBL" id="VNHU01000009">
    <property type="protein sequence ID" value="TYP71521.1"/>
    <property type="molecule type" value="Genomic_DNA"/>
</dbReference>
<keyword evidence="1" id="KW-0175">Coiled coil</keyword>
<gene>
    <name evidence="3" type="ORF">BD809_109103</name>
</gene>
<feature type="region of interest" description="Disordered" evidence="2">
    <location>
        <begin position="216"/>
        <end position="296"/>
    </location>
</feature>